<dbReference type="GO" id="GO:0006952">
    <property type="term" value="P:defense response"/>
    <property type="evidence" value="ECO:0007669"/>
    <property type="project" value="TreeGrafter"/>
</dbReference>
<dbReference type="InterPro" id="IPR002048">
    <property type="entry name" value="EF_hand_dom"/>
</dbReference>
<dbReference type="CDD" id="cd06186">
    <property type="entry name" value="NOX_Duox_like_FAD_NADP"/>
    <property type="match status" value="1"/>
</dbReference>
<keyword evidence="5" id="KW-0521">NADP</keyword>
<dbReference type="SMART" id="SM00054">
    <property type="entry name" value="EFh"/>
    <property type="match status" value="3"/>
</dbReference>
<dbReference type="InterPro" id="IPR017927">
    <property type="entry name" value="FAD-bd_FR_type"/>
</dbReference>
<dbReference type="PANTHER" id="PTHR11972:SF58">
    <property type="entry name" value="NADPH OXIDASE 5"/>
    <property type="match status" value="1"/>
</dbReference>
<sequence>MNNLEILEQKFQDYAGDDLRLTIEEFQIAFELTNKYLCERLFHIFDADQTKGISFEEFHNGIHQAQENPLEFAFQLHDGNDDGCIDKQELAKFIRSSLREGNFDLSTAQFQQVRDILFKKADTNQNKEISLSEFKDLLSQSPRLKDILSVSPAQWLQPRSDSSDQQSQPEYWLQRWHYVQNNWIKLLFLALYFGINIALFCYAYRLPQYRLHTVWYRIARGCGLALNFNGALILVPILRRWMTWLRKTKLNDYLPIDEHLAFHKLVGQMIFSLGLVHTVAHLNNHLAETAAFQIDYPVRLFLLYGSGWTGLLLMLLLLLMWFTALPFIREKGNFNLFFTMHLAYIPWIGLMLLHGPHFYKWAAVSIGAFLIEQVVRYRRSTKQTHIVNAQVLPSNVLALEIARPHDFTFKASDYLYLRCPHIATYEWHPFTISSPPEREDTLSLHIRALGSWTGTLYSQFRDFTEKRNGQTALPKIPVYLDGPYHSPSSHIYQSTYAVLIAGGIGVTPYASLLQSILHQRQAESTLLQLQKVHFYWFNRSQDSFEWLLEMLQRLEAEDNFDLFDLNLYLTGAPTGSNLQFLTTYAAFDLLHQEHQVDLITGLKNQIQAGRPDWKSIFTQLKKQYPTEPVDVYYCGPRGLSSTLRRQCYQHQFSYRNENF</sequence>
<dbReference type="GO" id="GO:0042554">
    <property type="term" value="P:superoxide anion generation"/>
    <property type="evidence" value="ECO:0007669"/>
    <property type="project" value="TreeGrafter"/>
</dbReference>
<dbReference type="InterPro" id="IPR039261">
    <property type="entry name" value="FNR_nucleotide-bd"/>
</dbReference>
<keyword evidence="3 9" id="KW-0812">Transmembrane</keyword>
<keyword evidence="8 9" id="KW-0472">Membrane</keyword>
<dbReference type="InterPro" id="IPR018247">
    <property type="entry name" value="EF_Hand_1_Ca_BS"/>
</dbReference>
<name>B0CEP3_ACAM1</name>
<dbReference type="InterPro" id="IPR050369">
    <property type="entry name" value="RBOH/FRE"/>
</dbReference>
<dbReference type="Gene3D" id="3.40.50.80">
    <property type="entry name" value="Nucleotide-binding domain of ferredoxin-NADP reductase (FNR) module"/>
    <property type="match status" value="1"/>
</dbReference>
<protein>
    <submittedName>
        <fullName evidence="12">Oxidoreductase, putative</fullName>
    </submittedName>
</protein>
<gene>
    <name evidence="12" type="ordered locus">AM1_3152</name>
</gene>
<feature type="transmembrane region" description="Helical" evidence="9">
    <location>
        <begin position="218"/>
        <end position="239"/>
    </location>
</feature>
<evidence type="ECO:0000256" key="4">
    <source>
        <dbReference type="ARBA" id="ARBA00022827"/>
    </source>
</evidence>
<dbReference type="eggNOG" id="COG5126">
    <property type="taxonomic scope" value="Bacteria"/>
</dbReference>
<dbReference type="PROSITE" id="PS50222">
    <property type="entry name" value="EF_HAND_2"/>
    <property type="match status" value="2"/>
</dbReference>
<comment type="subcellular location">
    <subcellularLocation>
        <location evidence="1">Membrane</location>
        <topology evidence="1">Multi-pass membrane protein</topology>
    </subcellularLocation>
</comment>
<reference evidence="12 13" key="1">
    <citation type="journal article" date="2008" name="Proc. Natl. Acad. Sci. U.S.A.">
        <title>Niche adaptation and genome expansion in the chlorophyll d-producing cyanobacterium Acaryochloris marina.</title>
        <authorList>
            <person name="Swingley W.D."/>
            <person name="Chen M."/>
            <person name="Cheung P.C."/>
            <person name="Conrad A.L."/>
            <person name="Dejesa L.C."/>
            <person name="Hao J."/>
            <person name="Honchak B.M."/>
            <person name="Karbach L.E."/>
            <person name="Kurdoglu A."/>
            <person name="Lahiri S."/>
            <person name="Mastrian S.D."/>
            <person name="Miyashita H."/>
            <person name="Page L."/>
            <person name="Ramakrishna P."/>
            <person name="Satoh S."/>
            <person name="Sattley W.M."/>
            <person name="Shimada Y."/>
            <person name="Taylor H.L."/>
            <person name="Tomo T."/>
            <person name="Tsuchiya T."/>
            <person name="Wang Z.T."/>
            <person name="Raymond J."/>
            <person name="Mimuro M."/>
            <person name="Blankenship R.E."/>
            <person name="Touchman J.W."/>
        </authorList>
    </citation>
    <scope>NUCLEOTIDE SEQUENCE [LARGE SCALE GENOMIC DNA]</scope>
    <source>
        <strain evidence="13">MBIC 11017</strain>
    </source>
</reference>
<evidence type="ECO:0000259" key="11">
    <source>
        <dbReference type="PROSITE" id="PS51384"/>
    </source>
</evidence>
<evidence type="ECO:0000256" key="9">
    <source>
        <dbReference type="SAM" id="Phobius"/>
    </source>
</evidence>
<evidence type="ECO:0000313" key="13">
    <source>
        <dbReference type="Proteomes" id="UP000000268"/>
    </source>
</evidence>
<evidence type="ECO:0000256" key="8">
    <source>
        <dbReference type="ARBA" id="ARBA00023136"/>
    </source>
</evidence>
<dbReference type="SFLD" id="SFLDG01168">
    <property type="entry name" value="Ferric_reductase_subgroup_(FRE"/>
    <property type="match status" value="1"/>
</dbReference>
<dbReference type="SFLD" id="SFLDS00052">
    <property type="entry name" value="Ferric_Reductase_Domain"/>
    <property type="match status" value="1"/>
</dbReference>
<dbReference type="HOGENOM" id="CLU_009773_0_0_3"/>
<dbReference type="SUPFAM" id="SSF52343">
    <property type="entry name" value="Ferredoxin reductase-like, C-terminal NADP-linked domain"/>
    <property type="match status" value="1"/>
</dbReference>
<dbReference type="Pfam" id="PF08022">
    <property type="entry name" value="FAD_binding_8"/>
    <property type="match status" value="1"/>
</dbReference>
<dbReference type="InterPro" id="IPR013121">
    <property type="entry name" value="Fe_red_NAD-bd_6"/>
</dbReference>
<dbReference type="Pfam" id="PF13499">
    <property type="entry name" value="EF-hand_7"/>
    <property type="match status" value="1"/>
</dbReference>
<evidence type="ECO:0000256" key="3">
    <source>
        <dbReference type="ARBA" id="ARBA00022692"/>
    </source>
</evidence>
<evidence type="ECO:0000313" key="12">
    <source>
        <dbReference type="EMBL" id="ABW28148.1"/>
    </source>
</evidence>
<dbReference type="InterPro" id="IPR017938">
    <property type="entry name" value="Riboflavin_synthase-like_b-brl"/>
</dbReference>
<dbReference type="PROSITE" id="PS00018">
    <property type="entry name" value="EF_HAND_1"/>
    <property type="match status" value="2"/>
</dbReference>
<dbReference type="Gene3D" id="1.10.238.10">
    <property type="entry name" value="EF-hand"/>
    <property type="match status" value="1"/>
</dbReference>
<dbReference type="EMBL" id="CP000828">
    <property type="protein sequence ID" value="ABW28148.1"/>
    <property type="molecule type" value="Genomic_DNA"/>
</dbReference>
<keyword evidence="13" id="KW-1185">Reference proteome</keyword>
<dbReference type="PANTHER" id="PTHR11972">
    <property type="entry name" value="NADPH OXIDASE"/>
    <property type="match status" value="1"/>
</dbReference>
<dbReference type="Pfam" id="PF08030">
    <property type="entry name" value="NAD_binding_6"/>
    <property type="match status" value="1"/>
</dbReference>
<dbReference type="eggNOG" id="COG4097">
    <property type="taxonomic scope" value="Bacteria"/>
</dbReference>
<dbReference type="GO" id="GO:0016175">
    <property type="term" value="F:superoxide-generating NAD(P)H oxidase activity"/>
    <property type="evidence" value="ECO:0007669"/>
    <property type="project" value="TreeGrafter"/>
</dbReference>
<keyword evidence="2" id="KW-0285">Flavoprotein</keyword>
<evidence type="ECO:0000256" key="6">
    <source>
        <dbReference type="ARBA" id="ARBA00022989"/>
    </source>
</evidence>
<dbReference type="SUPFAM" id="SSF47473">
    <property type="entry name" value="EF-hand"/>
    <property type="match status" value="1"/>
</dbReference>
<proteinExistence type="predicted"/>
<dbReference type="InterPro" id="IPR013130">
    <property type="entry name" value="Fe3_Rdtase_TM_dom"/>
</dbReference>
<dbReference type="OrthoDB" id="9801223at2"/>
<feature type="domain" description="FAD-binding FR-type" evidence="11">
    <location>
        <begin position="379"/>
        <end position="490"/>
    </location>
</feature>
<dbReference type="Proteomes" id="UP000000268">
    <property type="component" value="Chromosome"/>
</dbReference>
<dbReference type="CDD" id="cd00051">
    <property type="entry name" value="EFh"/>
    <property type="match status" value="2"/>
</dbReference>
<feature type="domain" description="EF-hand" evidence="10">
    <location>
        <begin position="109"/>
        <end position="144"/>
    </location>
</feature>
<evidence type="ECO:0000256" key="2">
    <source>
        <dbReference type="ARBA" id="ARBA00022630"/>
    </source>
</evidence>
<keyword evidence="6 9" id="KW-1133">Transmembrane helix</keyword>
<feature type="transmembrane region" description="Helical" evidence="9">
    <location>
        <begin position="183"/>
        <end position="206"/>
    </location>
</feature>
<feature type="transmembrane region" description="Helical" evidence="9">
    <location>
        <begin position="300"/>
        <end position="322"/>
    </location>
</feature>
<dbReference type="AlphaFoldDB" id="B0CEP3"/>
<dbReference type="Gene3D" id="2.40.30.10">
    <property type="entry name" value="Translation factors"/>
    <property type="match status" value="1"/>
</dbReference>
<dbReference type="InterPro" id="IPR013112">
    <property type="entry name" value="FAD-bd_8"/>
</dbReference>
<feature type="transmembrane region" description="Helical" evidence="9">
    <location>
        <begin position="334"/>
        <end position="352"/>
    </location>
</feature>
<evidence type="ECO:0000256" key="1">
    <source>
        <dbReference type="ARBA" id="ARBA00004141"/>
    </source>
</evidence>
<evidence type="ECO:0000256" key="5">
    <source>
        <dbReference type="ARBA" id="ARBA00022857"/>
    </source>
</evidence>
<evidence type="ECO:0000259" key="10">
    <source>
        <dbReference type="PROSITE" id="PS50222"/>
    </source>
</evidence>
<dbReference type="KEGG" id="amr:AM1_3152"/>
<keyword evidence="7" id="KW-0560">Oxidoreductase</keyword>
<dbReference type="SFLD" id="SFLDG01169">
    <property type="entry name" value="NADPH_oxidase_subgroup_(NOX)"/>
    <property type="match status" value="1"/>
</dbReference>
<accession>B0CEP3</accession>
<dbReference type="InterPro" id="IPR011992">
    <property type="entry name" value="EF-hand-dom_pair"/>
</dbReference>
<dbReference type="GO" id="GO:0043020">
    <property type="term" value="C:NADPH oxidase complex"/>
    <property type="evidence" value="ECO:0007669"/>
    <property type="project" value="TreeGrafter"/>
</dbReference>
<evidence type="ECO:0000256" key="7">
    <source>
        <dbReference type="ARBA" id="ARBA00023002"/>
    </source>
</evidence>
<dbReference type="PROSITE" id="PS51384">
    <property type="entry name" value="FAD_FR"/>
    <property type="match status" value="1"/>
</dbReference>
<keyword evidence="4" id="KW-0274">FAD</keyword>
<dbReference type="Pfam" id="PF01794">
    <property type="entry name" value="Ferric_reduct"/>
    <property type="match status" value="1"/>
</dbReference>
<organism evidence="12 13">
    <name type="scientific">Acaryochloris marina (strain MBIC 11017)</name>
    <dbReference type="NCBI Taxonomy" id="329726"/>
    <lineage>
        <taxon>Bacteria</taxon>
        <taxon>Bacillati</taxon>
        <taxon>Cyanobacteriota</taxon>
        <taxon>Cyanophyceae</taxon>
        <taxon>Acaryochloridales</taxon>
        <taxon>Acaryochloridaceae</taxon>
        <taxon>Acaryochloris</taxon>
    </lineage>
</organism>
<dbReference type="SUPFAM" id="SSF63380">
    <property type="entry name" value="Riboflavin synthase domain-like"/>
    <property type="match status" value="1"/>
</dbReference>
<dbReference type="GO" id="GO:0005509">
    <property type="term" value="F:calcium ion binding"/>
    <property type="evidence" value="ECO:0007669"/>
    <property type="project" value="InterPro"/>
</dbReference>
<dbReference type="RefSeq" id="WP_012163573.1">
    <property type="nucleotide sequence ID" value="NC_009925.1"/>
</dbReference>
<dbReference type="STRING" id="329726.AM1_3152"/>
<feature type="domain" description="EF-hand" evidence="10">
    <location>
        <begin position="65"/>
        <end position="100"/>
    </location>
</feature>